<accession>A0A562ZL19</accession>
<keyword evidence="2" id="KW-1185">Reference proteome</keyword>
<dbReference type="OrthoDB" id="6770354at2"/>
<organism evidence="1 2">
    <name type="scientific">Caenimonas sedimenti</name>
    <dbReference type="NCBI Taxonomy" id="2596921"/>
    <lineage>
        <taxon>Bacteria</taxon>
        <taxon>Pseudomonadati</taxon>
        <taxon>Pseudomonadota</taxon>
        <taxon>Betaproteobacteria</taxon>
        <taxon>Burkholderiales</taxon>
        <taxon>Comamonadaceae</taxon>
        <taxon>Caenimonas</taxon>
    </lineage>
</organism>
<dbReference type="RefSeq" id="WP_145894931.1">
    <property type="nucleotide sequence ID" value="NZ_VOBQ01000016.1"/>
</dbReference>
<dbReference type="AlphaFoldDB" id="A0A562ZL19"/>
<proteinExistence type="predicted"/>
<name>A0A562ZL19_9BURK</name>
<comment type="caution">
    <text evidence="1">The sequence shown here is derived from an EMBL/GenBank/DDBJ whole genome shotgun (WGS) entry which is preliminary data.</text>
</comment>
<gene>
    <name evidence="1" type="ORF">FN976_20515</name>
</gene>
<dbReference type="Proteomes" id="UP000318199">
    <property type="component" value="Unassembled WGS sequence"/>
</dbReference>
<evidence type="ECO:0008006" key="3">
    <source>
        <dbReference type="Google" id="ProtNLM"/>
    </source>
</evidence>
<protein>
    <recommendedName>
        <fullName evidence="3">DUF1444 family protein</fullName>
    </recommendedName>
</protein>
<evidence type="ECO:0000313" key="1">
    <source>
        <dbReference type="EMBL" id="TWO69121.1"/>
    </source>
</evidence>
<dbReference type="EMBL" id="VOBQ01000016">
    <property type="protein sequence ID" value="TWO69121.1"/>
    <property type="molecule type" value="Genomic_DNA"/>
</dbReference>
<evidence type="ECO:0000313" key="2">
    <source>
        <dbReference type="Proteomes" id="UP000318199"/>
    </source>
</evidence>
<sequence length="399" mass="44369">MSFLKKLFSRKPTPAAAAAELIGRMHQLRPGMQFHYDAEQNVIRIDNGVISLANFYTDYVRANGGEREKLLHVFAQGVLPTEFPNDFATARPNLLPALRHLGGLEIARISSGIEGGDLPLEGCQPFSDELGIAVVYDTEHGIASVSDAEFKKWGVTLEEARVVAIDNLRQKAPPAFQEVVPGLYQSNYGDYYDAARVLLHEHIHQLAITGNPVVMAPNRSCLLVASDRSDQALVGMIRIAQHFLHNESRPLSAEMLRLIDGQWSPWIPTIGDAAQQLRSLQKQQVASDYNEQKAALDHFTQAKGIDVFVASHSLMQKEDGQLVSFCTLSVGVDTWLPRADVVMLIDPSKKKGDPRAVKWQAFEREAGHLLERLPYRLPRFKVTNHPDEATVARMEPAPL</sequence>
<reference evidence="1 2" key="1">
    <citation type="submission" date="2019-07" db="EMBL/GenBank/DDBJ databases">
        <title>Caenimonas sedimenti sp. nov., isolated from activated sludge.</title>
        <authorList>
            <person name="Xu J."/>
        </authorList>
    </citation>
    <scope>NUCLEOTIDE SEQUENCE [LARGE SCALE GENOMIC DNA]</scope>
    <source>
        <strain evidence="1 2">HX-9-20</strain>
    </source>
</reference>